<dbReference type="EnsemblPlants" id="AUR62009085-RA">
    <property type="protein sequence ID" value="AUR62009085-RA:cds"/>
    <property type="gene ID" value="AUR62009085"/>
</dbReference>
<dbReference type="GeneID" id="110705379"/>
<evidence type="ECO:0000256" key="3">
    <source>
        <dbReference type="ARBA" id="ARBA00022723"/>
    </source>
</evidence>
<protein>
    <submittedName>
        <fullName evidence="6">Uncharacterized protein</fullName>
    </submittedName>
</protein>
<dbReference type="GO" id="GO:0046872">
    <property type="term" value="F:metal ion binding"/>
    <property type="evidence" value="ECO:0007669"/>
    <property type="project" value="UniProtKB-KW"/>
</dbReference>
<keyword evidence="1" id="KW-0489">Methyltransferase</keyword>
<name>A0A803LB46_CHEQI</name>
<evidence type="ECO:0000256" key="5">
    <source>
        <dbReference type="SAM" id="MobiDB-lite"/>
    </source>
</evidence>
<dbReference type="GO" id="GO:0032259">
    <property type="term" value="P:methylation"/>
    <property type="evidence" value="ECO:0007669"/>
    <property type="project" value="UniProtKB-KW"/>
</dbReference>
<dbReference type="SUPFAM" id="SSF53335">
    <property type="entry name" value="S-adenosyl-L-methionine-dependent methyltransferases"/>
    <property type="match status" value="1"/>
</dbReference>
<reference evidence="6" key="1">
    <citation type="journal article" date="2017" name="Nature">
        <title>The genome of Chenopodium quinoa.</title>
        <authorList>
            <person name="Jarvis D.E."/>
            <person name="Ho Y.S."/>
            <person name="Lightfoot D.J."/>
            <person name="Schmoeckel S.M."/>
            <person name="Li B."/>
            <person name="Borm T.J.A."/>
            <person name="Ohyanagi H."/>
            <person name="Mineta K."/>
            <person name="Michell C.T."/>
            <person name="Saber N."/>
            <person name="Kharbatia N.M."/>
            <person name="Rupper R.R."/>
            <person name="Sharp A.R."/>
            <person name="Dally N."/>
            <person name="Boughton B.A."/>
            <person name="Woo Y.H."/>
            <person name="Gao G."/>
            <person name="Schijlen E.G.W.M."/>
            <person name="Guo X."/>
            <person name="Momin A.A."/>
            <person name="Negrao S."/>
            <person name="Al-Babili S."/>
            <person name="Gehring C."/>
            <person name="Roessner U."/>
            <person name="Jung C."/>
            <person name="Murphy K."/>
            <person name="Arold S.T."/>
            <person name="Gojobori T."/>
            <person name="van der Linden C.G."/>
            <person name="van Loo E.N."/>
            <person name="Jellen E.N."/>
            <person name="Maughan P.J."/>
            <person name="Tester M."/>
        </authorList>
    </citation>
    <scope>NUCLEOTIDE SEQUENCE [LARGE SCALE GENOMIC DNA]</scope>
    <source>
        <strain evidence="6">cv. PI 614886</strain>
    </source>
</reference>
<dbReference type="InterPro" id="IPR005299">
    <property type="entry name" value="MeTrfase_7"/>
</dbReference>
<dbReference type="Gene3D" id="1.10.1200.270">
    <property type="entry name" value="Methyltransferase, alpha-helical capping domain"/>
    <property type="match status" value="1"/>
</dbReference>
<dbReference type="GO" id="GO:0008168">
    <property type="term" value="F:methyltransferase activity"/>
    <property type="evidence" value="ECO:0007669"/>
    <property type="project" value="UniProtKB-KW"/>
</dbReference>
<keyword evidence="2" id="KW-0808">Transferase</keyword>
<proteinExistence type="predicted"/>
<dbReference type="OrthoDB" id="1523883at2759"/>
<gene>
    <name evidence="6" type="primary">LOC110705379</name>
</gene>
<dbReference type="OMA" id="YSEDMEC"/>
<keyword evidence="4" id="KW-0460">Magnesium</keyword>
<evidence type="ECO:0000256" key="4">
    <source>
        <dbReference type="ARBA" id="ARBA00022842"/>
    </source>
</evidence>
<dbReference type="Proteomes" id="UP000596660">
    <property type="component" value="Unplaced"/>
</dbReference>
<sequence>MAAVEAYPMKGGDGTFSYIKNSSFQKLASSVVQGLICSAITEKFDPMNIFLTITATTPSATPTTIRLADLGCSVGPNTFTAMQNVIDTVTTKAKSLSCQNPQYQVFFNDHVGNDFNTLFTSIPSDRAYFSAGVPGSFYGRLFPDSSLHFIHSSYSLQWLSKEPKELLNKESEAWNGGRIHYTGAPRGVVDAYARQFSEDMGLFLGERAKELVVGGMMVLIMPCIPDESVAHSQVPTGIMFDLLGASLVDMAQAGVISQERVDSFNLPIYSVSPMEMESLVKKNGRFSIEKMELTDPTSGRKNNEGGSKTSGDGNAIANHLRAGMEGILSKHFGVEKMDELFKRFSKKTIEFSDKFKSSLKQGTQLFIVLVKKN</sequence>
<evidence type="ECO:0000256" key="2">
    <source>
        <dbReference type="ARBA" id="ARBA00022679"/>
    </source>
</evidence>
<keyword evidence="7" id="KW-1185">Reference proteome</keyword>
<feature type="region of interest" description="Disordered" evidence="5">
    <location>
        <begin position="291"/>
        <end position="315"/>
    </location>
</feature>
<dbReference type="Gene3D" id="3.40.50.150">
    <property type="entry name" value="Vaccinia Virus protein VP39"/>
    <property type="match status" value="1"/>
</dbReference>
<dbReference type="InterPro" id="IPR029063">
    <property type="entry name" value="SAM-dependent_MTases_sf"/>
</dbReference>
<feature type="compositionally biased region" description="Polar residues" evidence="5">
    <location>
        <begin position="295"/>
        <end position="312"/>
    </location>
</feature>
<organism evidence="6 7">
    <name type="scientific">Chenopodium quinoa</name>
    <name type="common">Quinoa</name>
    <dbReference type="NCBI Taxonomy" id="63459"/>
    <lineage>
        <taxon>Eukaryota</taxon>
        <taxon>Viridiplantae</taxon>
        <taxon>Streptophyta</taxon>
        <taxon>Embryophyta</taxon>
        <taxon>Tracheophyta</taxon>
        <taxon>Spermatophyta</taxon>
        <taxon>Magnoliopsida</taxon>
        <taxon>eudicotyledons</taxon>
        <taxon>Gunneridae</taxon>
        <taxon>Pentapetalae</taxon>
        <taxon>Caryophyllales</taxon>
        <taxon>Chenopodiaceae</taxon>
        <taxon>Chenopodioideae</taxon>
        <taxon>Atripliceae</taxon>
        <taxon>Chenopodium</taxon>
    </lineage>
</organism>
<reference evidence="6" key="2">
    <citation type="submission" date="2021-03" db="UniProtKB">
        <authorList>
            <consortium name="EnsemblPlants"/>
        </authorList>
    </citation>
    <scope>IDENTIFICATION</scope>
</reference>
<dbReference type="SMR" id="A0A803LB46"/>
<dbReference type="PANTHER" id="PTHR31009">
    <property type="entry name" value="S-ADENOSYL-L-METHIONINE:CARBOXYL METHYLTRANSFERASE FAMILY PROTEIN"/>
    <property type="match status" value="1"/>
</dbReference>
<dbReference type="InterPro" id="IPR042086">
    <property type="entry name" value="MeTrfase_capping"/>
</dbReference>
<keyword evidence="3" id="KW-0479">Metal-binding</keyword>
<dbReference type="RefSeq" id="XP_021738920.1">
    <property type="nucleotide sequence ID" value="XM_021883228.1"/>
</dbReference>
<dbReference type="KEGG" id="cqi:110705379"/>
<dbReference type="AlphaFoldDB" id="A0A803LB46"/>
<evidence type="ECO:0000313" key="6">
    <source>
        <dbReference type="EnsemblPlants" id="AUR62009085-RA:cds"/>
    </source>
</evidence>
<accession>A0A803LB46</accession>
<evidence type="ECO:0000313" key="7">
    <source>
        <dbReference type="Proteomes" id="UP000596660"/>
    </source>
</evidence>
<dbReference type="Gramene" id="AUR62009085-RA">
    <property type="protein sequence ID" value="AUR62009085-RA:cds"/>
    <property type="gene ID" value="AUR62009085"/>
</dbReference>
<dbReference type="Pfam" id="PF03492">
    <property type="entry name" value="Methyltransf_7"/>
    <property type="match status" value="1"/>
</dbReference>
<evidence type="ECO:0000256" key="1">
    <source>
        <dbReference type="ARBA" id="ARBA00022603"/>
    </source>
</evidence>